<comment type="caution">
    <text evidence="1">The sequence shown here is derived from an EMBL/GenBank/DDBJ whole genome shotgun (WGS) entry which is preliminary data.</text>
</comment>
<accession>A0A0F9P576</accession>
<sequence length="95" mass="10591">MTAEILPDNVSPLVLVKQEPNPEVVAIARDFLSRAEAGECQCVVLVMDIDGDFVRAYAGKTRKYEMLGMIRMMEYQIVREMEAASEPGPPMKGQD</sequence>
<proteinExistence type="predicted"/>
<protein>
    <submittedName>
        <fullName evidence="1">Uncharacterized protein</fullName>
    </submittedName>
</protein>
<name>A0A0F9P576_9ZZZZ</name>
<organism evidence="1">
    <name type="scientific">marine sediment metagenome</name>
    <dbReference type="NCBI Taxonomy" id="412755"/>
    <lineage>
        <taxon>unclassified sequences</taxon>
        <taxon>metagenomes</taxon>
        <taxon>ecological metagenomes</taxon>
    </lineage>
</organism>
<gene>
    <name evidence="1" type="ORF">LCGC14_1256990</name>
</gene>
<dbReference type="AlphaFoldDB" id="A0A0F9P576"/>
<dbReference type="EMBL" id="LAZR01006935">
    <property type="protein sequence ID" value="KKM88607.1"/>
    <property type="molecule type" value="Genomic_DNA"/>
</dbReference>
<evidence type="ECO:0000313" key="1">
    <source>
        <dbReference type="EMBL" id="KKM88607.1"/>
    </source>
</evidence>
<reference evidence="1" key="1">
    <citation type="journal article" date="2015" name="Nature">
        <title>Complex archaea that bridge the gap between prokaryotes and eukaryotes.</title>
        <authorList>
            <person name="Spang A."/>
            <person name="Saw J.H."/>
            <person name="Jorgensen S.L."/>
            <person name="Zaremba-Niedzwiedzka K."/>
            <person name="Martijn J."/>
            <person name="Lind A.E."/>
            <person name="van Eijk R."/>
            <person name="Schleper C."/>
            <person name="Guy L."/>
            <person name="Ettema T.J."/>
        </authorList>
    </citation>
    <scope>NUCLEOTIDE SEQUENCE</scope>
</reference>